<dbReference type="InterPro" id="IPR031165">
    <property type="entry name" value="GNAT_YJDJ"/>
</dbReference>
<dbReference type="AlphaFoldDB" id="A0A261VSD0"/>
<name>A0A261VSD0_9BORD</name>
<dbReference type="Pfam" id="PF14542">
    <property type="entry name" value="Acetyltransf_CG"/>
    <property type="match status" value="1"/>
</dbReference>
<keyword evidence="3" id="KW-1185">Reference proteome</keyword>
<dbReference type="InterPro" id="IPR045057">
    <property type="entry name" value="Gcn5-rel_NAT"/>
</dbReference>
<evidence type="ECO:0000259" key="1">
    <source>
        <dbReference type="PROSITE" id="PS51729"/>
    </source>
</evidence>
<dbReference type="InterPro" id="IPR016181">
    <property type="entry name" value="Acyl_CoA_acyltransferase"/>
</dbReference>
<keyword evidence="2" id="KW-0808">Transferase</keyword>
<dbReference type="PROSITE" id="PS51729">
    <property type="entry name" value="GNAT_YJDJ"/>
    <property type="match status" value="1"/>
</dbReference>
<dbReference type="PANTHER" id="PTHR31435">
    <property type="entry name" value="PROTEIN NATD1"/>
    <property type="match status" value="1"/>
</dbReference>
<protein>
    <submittedName>
        <fullName evidence="2">GNAT family N-acetyltransferase</fullName>
    </submittedName>
</protein>
<dbReference type="SUPFAM" id="SSF55729">
    <property type="entry name" value="Acyl-CoA N-acyltransferases (Nat)"/>
    <property type="match status" value="1"/>
</dbReference>
<dbReference type="EMBL" id="NEVT01000006">
    <property type="protein sequence ID" value="OZI76510.1"/>
    <property type="molecule type" value="Genomic_DNA"/>
</dbReference>
<feature type="domain" description="N-acetyltransferase" evidence="1">
    <location>
        <begin position="5"/>
        <end position="90"/>
    </location>
</feature>
<dbReference type="PANTHER" id="PTHR31435:SF9">
    <property type="entry name" value="PROTEIN NATD1"/>
    <property type="match status" value="1"/>
</dbReference>
<evidence type="ECO:0000313" key="2">
    <source>
        <dbReference type="EMBL" id="OZI76510.1"/>
    </source>
</evidence>
<evidence type="ECO:0000313" key="3">
    <source>
        <dbReference type="Proteomes" id="UP000215633"/>
    </source>
</evidence>
<organism evidence="2 3">
    <name type="scientific">Bordetella genomosp. 2</name>
    <dbReference type="NCBI Taxonomy" id="1983456"/>
    <lineage>
        <taxon>Bacteria</taxon>
        <taxon>Pseudomonadati</taxon>
        <taxon>Pseudomonadota</taxon>
        <taxon>Betaproteobacteria</taxon>
        <taxon>Burkholderiales</taxon>
        <taxon>Alcaligenaceae</taxon>
        <taxon>Bordetella</taxon>
    </lineage>
</organism>
<sequence>MHPIQHHEQQGRFDTRVDGQHCVLDYQLRDGTMIIQHTGVPAAVGGRGIAAELTRAALDTARQRGWRVRPVCSYAVAYFERHPEYQDLLGQ</sequence>
<reference evidence="3" key="1">
    <citation type="submission" date="2017-05" db="EMBL/GenBank/DDBJ databases">
        <title>Complete and WGS of Bordetella genogroups.</title>
        <authorList>
            <person name="Spilker T."/>
            <person name="Lipuma J."/>
        </authorList>
    </citation>
    <scope>NUCLEOTIDE SEQUENCE [LARGE SCALE GENOMIC DNA]</scope>
    <source>
        <strain evidence="3">AU8256</strain>
    </source>
</reference>
<accession>A0A261VSD0</accession>
<dbReference type="GO" id="GO:0016740">
    <property type="term" value="F:transferase activity"/>
    <property type="evidence" value="ECO:0007669"/>
    <property type="project" value="UniProtKB-KW"/>
</dbReference>
<proteinExistence type="predicted"/>
<comment type="caution">
    <text evidence="2">The sequence shown here is derived from an EMBL/GenBank/DDBJ whole genome shotgun (WGS) entry which is preliminary data.</text>
</comment>
<dbReference type="Proteomes" id="UP000215633">
    <property type="component" value="Unassembled WGS sequence"/>
</dbReference>
<dbReference type="Gene3D" id="3.40.630.30">
    <property type="match status" value="1"/>
</dbReference>
<gene>
    <name evidence="2" type="ORF">CAL24_15410</name>
</gene>
<dbReference type="RefSeq" id="WP_094807135.1">
    <property type="nucleotide sequence ID" value="NZ_NEVT01000006.1"/>
</dbReference>